<accession>A0ABP0SH56</accession>
<proteinExistence type="predicted"/>
<dbReference type="Proteomes" id="UP001642484">
    <property type="component" value="Unassembled WGS sequence"/>
</dbReference>
<gene>
    <name evidence="1" type="ORF">CCMP2556_LOCUS51839</name>
</gene>
<reference evidence="1 2" key="1">
    <citation type="submission" date="2024-02" db="EMBL/GenBank/DDBJ databases">
        <authorList>
            <person name="Chen Y."/>
            <person name="Shah S."/>
            <person name="Dougan E. K."/>
            <person name="Thang M."/>
            <person name="Chan C."/>
        </authorList>
    </citation>
    <scope>NUCLEOTIDE SEQUENCE [LARGE SCALE GENOMIC DNA]</scope>
</reference>
<keyword evidence="2" id="KW-1185">Reference proteome</keyword>
<dbReference type="EMBL" id="CAXAMN010027584">
    <property type="protein sequence ID" value="CAK9111704.1"/>
    <property type="molecule type" value="Genomic_DNA"/>
</dbReference>
<organism evidence="1 2">
    <name type="scientific">Durusdinium trenchii</name>
    <dbReference type="NCBI Taxonomy" id="1381693"/>
    <lineage>
        <taxon>Eukaryota</taxon>
        <taxon>Sar</taxon>
        <taxon>Alveolata</taxon>
        <taxon>Dinophyceae</taxon>
        <taxon>Suessiales</taxon>
        <taxon>Symbiodiniaceae</taxon>
        <taxon>Durusdinium</taxon>
    </lineage>
</organism>
<protein>
    <submittedName>
        <fullName evidence="1">Uncharacterized protein</fullName>
    </submittedName>
</protein>
<evidence type="ECO:0000313" key="1">
    <source>
        <dbReference type="EMBL" id="CAK9111704.1"/>
    </source>
</evidence>
<name>A0ABP0SH56_9DINO</name>
<comment type="caution">
    <text evidence="1">The sequence shown here is derived from an EMBL/GenBank/DDBJ whole genome shotgun (WGS) entry which is preliminary data.</text>
</comment>
<evidence type="ECO:0000313" key="2">
    <source>
        <dbReference type="Proteomes" id="UP001642484"/>
    </source>
</evidence>
<sequence>MKAENITLDDAEVAWFFKQKLNLTEMQKQMLETTLSGMTEAYADVERESVRILLPLRAQAGSLLVDYSDGHGGRLQQVPRVDNVFFGLWLNFNATLYSWSRGIRLASAGPSRAV</sequence>